<name>A0A0E3QZC4_METBA</name>
<evidence type="ECO:0000313" key="3">
    <source>
        <dbReference type="Proteomes" id="UP000033033"/>
    </source>
</evidence>
<keyword evidence="1" id="KW-0812">Transmembrane</keyword>
<keyword evidence="1" id="KW-1133">Transmembrane helix</keyword>
<proteinExistence type="predicted"/>
<dbReference type="AlphaFoldDB" id="A0A0E3QZC4"/>
<keyword evidence="3" id="KW-1185">Reference proteome</keyword>
<reference evidence="2 3" key="1">
    <citation type="submission" date="2014-07" db="EMBL/GenBank/DDBJ databases">
        <title>Methanogenic archaea and the global carbon cycle.</title>
        <authorList>
            <person name="Henriksen J.R."/>
            <person name="Luke J."/>
            <person name="Reinhart S."/>
            <person name="Benedict M.N."/>
            <person name="Youngblut N.D."/>
            <person name="Metcalf M.E."/>
            <person name="Whitaker R.J."/>
            <person name="Metcalf W.W."/>
        </authorList>
    </citation>
    <scope>NUCLEOTIDE SEQUENCE [LARGE SCALE GENOMIC DNA]</scope>
    <source>
        <strain evidence="2 3">MS</strain>
    </source>
</reference>
<keyword evidence="1" id="KW-0472">Membrane</keyword>
<dbReference type="Proteomes" id="UP000033033">
    <property type="component" value="Chromosome"/>
</dbReference>
<evidence type="ECO:0000256" key="1">
    <source>
        <dbReference type="SAM" id="Phobius"/>
    </source>
</evidence>
<dbReference type="EMBL" id="CP009528">
    <property type="protein sequence ID" value="AKB56250.1"/>
    <property type="molecule type" value="Genomic_DNA"/>
</dbReference>
<dbReference type="GeneID" id="24846591"/>
<dbReference type="PATRIC" id="fig|1434108.4.peg.4113"/>
<sequence>MKEIIVNRRLFLAVIILTIIFSSFYILDFKAAKSETKANSMVSSYSTSNPQIDFPGRICLHIEGNDYFSKSLRKNLDTELEKAGMEVSITDEVKNKYNSQALLINISKRDGVYTPVYTFSNLNIFFFYTSTGGDVKYFDQFKEGSVTVTFVNSSSREGEKLISGNVELKDSTKGLISQKAYIDYVTAQAAKEITTRLEQNTQELL</sequence>
<dbReference type="RefSeq" id="WP_048156469.1">
    <property type="nucleotide sequence ID" value="NZ_CP009528.1"/>
</dbReference>
<organism evidence="2 3">
    <name type="scientific">Methanosarcina barkeri MS</name>
    <dbReference type="NCBI Taxonomy" id="1434108"/>
    <lineage>
        <taxon>Archaea</taxon>
        <taxon>Methanobacteriati</taxon>
        <taxon>Methanobacteriota</taxon>
        <taxon>Stenosarchaea group</taxon>
        <taxon>Methanomicrobia</taxon>
        <taxon>Methanosarcinales</taxon>
        <taxon>Methanosarcinaceae</taxon>
        <taxon>Methanosarcina</taxon>
    </lineage>
</organism>
<dbReference type="KEGG" id="mby:MSBRM_3252"/>
<gene>
    <name evidence="2" type="ORF">MSBRM_3252</name>
</gene>
<protein>
    <submittedName>
        <fullName evidence="2">Uncharacterized protein</fullName>
    </submittedName>
</protein>
<feature type="transmembrane region" description="Helical" evidence="1">
    <location>
        <begin position="9"/>
        <end position="27"/>
    </location>
</feature>
<dbReference type="HOGENOM" id="CLU_115703_0_0_2"/>
<accession>A0A0E3QZC4</accession>
<evidence type="ECO:0000313" key="2">
    <source>
        <dbReference type="EMBL" id="AKB56250.1"/>
    </source>
</evidence>